<sequence length="472" mass="53707">MYKELAVALGLGAVVALVFLKKRKSVLKAQDGWWGVGACPQVPEDDSIHPFKVETTSEEIEDLHRRLDQTRSFPSLEDSQFNYGFNSKYLEKVVSYWRNDFNWRKQVDKLNKYPHFKTKIEGIDIHYVHVKPNNLAEGTRAVPLMMVHGWPGSFYEFYGIIPLLTEPSSPDDITFEVICPSIPGYGFSEAPRKKGFDTVCAAHIFNKLMKRLGFNQYYVQGGDWGSLITTNMAQLEPNAVKGLHINFAPPGQAGLLMVLSILFGRRFPKLFGFTEHDLKRLFPTMEKLVVDALRETGYMHIQSTKPDTAGRGLNDSPVGLAAYILEKFSTWTHPEFKNLEDGGLERKYSLDDLLTNVMIYWTSRCIISSMRFYKENFGRGLNQPHAKLPVYVPTGVASFPNEVMHSPKLWVTQKYHKLKTYTPMARGGHFAARQQNTENATITSKNESNDKKTSPTKSIHMLILRIMVSNSH</sequence>
<dbReference type="InterPro" id="IPR016292">
    <property type="entry name" value="Epoxide_hydrolase"/>
</dbReference>
<reference evidence="10" key="1">
    <citation type="submission" date="2025-08" db="UniProtKB">
        <authorList>
            <consortium name="Ensembl"/>
        </authorList>
    </citation>
    <scope>IDENTIFICATION</scope>
</reference>
<evidence type="ECO:0000256" key="8">
    <source>
        <dbReference type="SAM" id="MobiDB-lite"/>
    </source>
</evidence>
<dbReference type="EC" id="3.3.2.9" evidence="6"/>
<dbReference type="PRINTS" id="PR00412">
    <property type="entry name" value="EPOXHYDRLASE"/>
</dbReference>
<evidence type="ECO:0000256" key="3">
    <source>
        <dbReference type="ARBA" id="ARBA00010088"/>
    </source>
</evidence>
<dbReference type="GO" id="GO:0033961">
    <property type="term" value="F:cis-stilbene-oxide hydrolase activity"/>
    <property type="evidence" value="ECO:0007669"/>
    <property type="project" value="UniProtKB-UniRule"/>
</dbReference>
<dbReference type="Pfam" id="PF06441">
    <property type="entry name" value="EHN"/>
    <property type="match status" value="1"/>
</dbReference>
<evidence type="ECO:0000313" key="11">
    <source>
        <dbReference type="Proteomes" id="UP000472262"/>
    </source>
</evidence>
<dbReference type="GO" id="GO:0005789">
    <property type="term" value="C:endoplasmic reticulum membrane"/>
    <property type="evidence" value="ECO:0007669"/>
    <property type="project" value="UniProtKB-SubCell"/>
</dbReference>
<protein>
    <recommendedName>
        <fullName evidence="6">Epoxide hydrolase</fullName>
        <ecNumber evidence="6">3.3.2.9</ecNumber>
    </recommendedName>
</protein>
<dbReference type="Gene3D" id="3.40.50.1820">
    <property type="entry name" value="alpha/beta hydrolase"/>
    <property type="match status" value="1"/>
</dbReference>
<keyword evidence="5 6" id="KW-0378">Hydrolase</keyword>
<dbReference type="OMA" id="VGVHVNY"/>
<keyword evidence="6" id="KW-0256">Endoplasmic reticulum</keyword>
<dbReference type="Proteomes" id="UP000472262">
    <property type="component" value="Unassembled WGS sequence"/>
</dbReference>
<evidence type="ECO:0000256" key="5">
    <source>
        <dbReference type="ARBA" id="ARBA00022801"/>
    </source>
</evidence>
<proteinExistence type="inferred from homology"/>
<organism evidence="10 11">
    <name type="scientific">Sinocyclocheilus grahami</name>
    <name type="common">Dianchi golden-line fish</name>
    <name type="synonym">Barbus grahami</name>
    <dbReference type="NCBI Taxonomy" id="75366"/>
    <lineage>
        <taxon>Eukaryota</taxon>
        <taxon>Metazoa</taxon>
        <taxon>Chordata</taxon>
        <taxon>Craniata</taxon>
        <taxon>Vertebrata</taxon>
        <taxon>Euteleostomi</taxon>
        <taxon>Actinopterygii</taxon>
        <taxon>Neopterygii</taxon>
        <taxon>Teleostei</taxon>
        <taxon>Ostariophysi</taxon>
        <taxon>Cypriniformes</taxon>
        <taxon>Cyprinidae</taxon>
        <taxon>Cyprininae</taxon>
        <taxon>Sinocyclocheilus</taxon>
    </lineage>
</organism>
<feature type="active site" description="Proton donor" evidence="7">
    <location>
        <position position="373"/>
    </location>
</feature>
<feature type="active site" description="Proton acceptor" evidence="7">
    <location>
        <position position="429"/>
    </location>
</feature>
<dbReference type="InterPro" id="IPR029058">
    <property type="entry name" value="AB_hydrolase_fold"/>
</dbReference>
<keyword evidence="6" id="KW-0472">Membrane</keyword>
<comment type="catalytic activity">
    <reaction evidence="6">
        <text>cis-stilbene oxide + H2O = (1R,2R)-hydrobenzoin</text>
        <dbReference type="Rhea" id="RHEA:23900"/>
        <dbReference type="ChEBI" id="CHEBI:15377"/>
        <dbReference type="ChEBI" id="CHEBI:50004"/>
        <dbReference type="ChEBI" id="CHEBI:50014"/>
        <dbReference type="EC" id="3.3.2.9"/>
    </reaction>
</comment>
<evidence type="ECO:0000256" key="7">
    <source>
        <dbReference type="PIRSR" id="PIRSR001112-1"/>
    </source>
</evidence>
<accession>A0A672PU67</accession>
<evidence type="ECO:0000313" key="10">
    <source>
        <dbReference type="Ensembl" id="ENSSGRP00000067410.1"/>
    </source>
</evidence>
<feature type="domain" description="Epoxide hydrolase N-terminal" evidence="9">
    <location>
        <begin position="48"/>
        <end position="157"/>
    </location>
</feature>
<dbReference type="InterPro" id="IPR000639">
    <property type="entry name" value="Epox_hydrolase-like"/>
</dbReference>
<reference evidence="10" key="2">
    <citation type="submission" date="2025-09" db="UniProtKB">
        <authorList>
            <consortium name="Ensembl"/>
        </authorList>
    </citation>
    <scope>IDENTIFICATION</scope>
</reference>
<dbReference type="AlphaFoldDB" id="A0A672PU67"/>
<keyword evidence="4 6" id="KW-0058">Aromatic hydrocarbons catabolism</keyword>
<dbReference type="PANTHER" id="PTHR21661">
    <property type="entry name" value="EPOXIDE HYDROLASE 1-RELATED"/>
    <property type="match status" value="1"/>
</dbReference>
<dbReference type="InParanoid" id="A0A672PU67"/>
<dbReference type="InterPro" id="IPR010497">
    <property type="entry name" value="Epoxide_hydro_N"/>
</dbReference>
<keyword evidence="11" id="KW-1185">Reference proteome</keyword>
<evidence type="ECO:0000256" key="1">
    <source>
        <dbReference type="ARBA" id="ARBA00000221"/>
    </source>
</evidence>
<evidence type="ECO:0000259" key="9">
    <source>
        <dbReference type="Pfam" id="PF06441"/>
    </source>
</evidence>
<evidence type="ECO:0000256" key="6">
    <source>
        <dbReference type="PIRNR" id="PIRNR001112"/>
    </source>
</evidence>
<feature type="region of interest" description="Disordered" evidence="8">
    <location>
        <begin position="432"/>
        <end position="455"/>
    </location>
</feature>
<comment type="subcellular location">
    <subcellularLocation>
        <location evidence="6">Endoplasmic reticulum membrane</location>
    </subcellularLocation>
    <subcellularLocation>
        <location evidence="2">Microsome membrane</location>
        <topology evidence="2">Single-pass membrane protein</topology>
    </subcellularLocation>
</comment>
<evidence type="ECO:0000256" key="4">
    <source>
        <dbReference type="ARBA" id="ARBA00022797"/>
    </source>
</evidence>
<comment type="catalytic activity">
    <reaction evidence="1 6">
        <text>1-(4-methoxyphenyl)-N-methyl-N-[(3-methyloxetan-3-yl)methyl]methanamine + H2O = 2-{[(4-methoxybenzyl)(methyl)amino]methyl}-2-methylpropane-1,3-diol</text>
        <dbReference type="Rhea" id="RHEA:55764"/>
        <dbReference type="ChEBI" id="CHEBI:15377"/>
        <dbReference type="ChEBI" id="CHEBI:139161"/>
        <dbReference type="ChEBI" id="CHEBI:139164"/>
        <dbReference type="EC" id="3.3.2.9"/>
    </reaction>
</comment>
<feature type="active site" description="Nucleophile" evidence="7">
    <location>
        <position position="223"/>
    </location>
</feature>
<dbReference type="Ensembl" id="ENSSGRT00000071857.1">
    <property type="protein sequence ID" value="ENSSGRP00000067410.1"/>
    <property type="gene ID" value="ENSSGRG00000034627.1"/>
</dbReference>
<comment type="function">
    <text evidence="6">Biotransformation enzyme that catalyzes the hydrolysis of arene and aliphatic epoxides to less reactive and more water soluble dihydrodiols by the trans addition of water.</text>
</comment>
<dbReference type="PANTHER" id="PTHR21661:SF70">
    <property type="entry name" value="EPOXIDE HYDROLASE 1"/>
    <property type="match status" value="1"/>
</dbReference>
<feature type="compositionally biased region" description="Polar residues" evidence="8">
    <location>
        <begin position="433"/>
        <end position="446"/>
    </location>
</feature>
<gene>
    <name evidence="10" type="primary">LOC107553477</name>
</gene>
<name>A0A672PU67_SINGR</name>
<dbReference type="GO" id="GO:0097176">
    <property type="term" value="P:epoxide metabolic process"/>
    <property type="evidence" value="ECO:0007669"/>
    <property type="project" value="TreeGrafter"/>
</dbReference>
<dbReference type="PIRSF" id="PIRSF001112">
    <property type="entry name" value="Epoxide_hydrolase"/>
    <property type="match status" value="1"/>
</dbReference>
<comment type="similarity">
    <text evidence="3 6">Belongs to the peptidase S33 family.</text>
</comment>
<dbReference type="SUPFAM" id="SSF53474">
    <property type="entry name" value="alpha/beta-Hydrolases"/>
    <property type="match status" value="1"/>
</dbReference>
<evidence type="ECO:0000256" key="2">
    <source>
        <dbReference type="ARBA" id="ARBA00004111"/>
    </source>
</evidence>